<proteinExistence type="predicted"/>
<keyword evidence="2" id="KW-1185">Reference proteome</keyword>
<comment type="caution">
    <text evidence="1">The sequence shown here is derived from an EMBL/GenBank/DDBJ whole genome shotgun (WGS) entry which is preliminary data.</text>
</comment>
<dbReference type="AlphaFoldDB" id="A0A8J4T3M7"/>
<evidence type="ECO:0000313" key="2">
    <source>
        <dbReference type="Proteomes" id="UP000748531"/>
    </source>
</evidence>
<evidence type="ECO:0008006" key="3">
    <source>
        <dbReference type="Google" id="ProtNLM"/>
    </source>
</evidence>
<dbReference type="EMBL" id="LUCH01001152">
    <property type="protein sequence ID" value="KAF5403565.1"/>
    <property type="molecule type" value="Genomic_DNA"/>
</dbReference>
<gene>
    <name evidence="1" type="ORF">PHET_02985</name>
</gene>
<name>A0A8J4T3M7_9TREM</name>
<dbReference type="Proteomes" id="UP000748531">
    <property type="component" value="Unassembled WGS sequence"/>
</dbReference>
<sequence>MVSRRTVVRSLVPRRVRVNRKSVSCNLSANWIDCVTKQDLQIKITPRHVVTRFTSEQDRMTNDAIDLINLSPVSSPECDYLAGVSHELLTIESTEIKNTSVEFTEQRISEPCSVTSSQQSICESTERPSVDEVARYSSPTRQSSMTCDYLCRLRRDALSLPYLDLGRRLLNRHRLMKNSLAARLCLLNRRSLSERSIWLHQSVTCEPTGAHPSRVFRVVACDLGQFTGTPGLIAFGVSELRSVHESADRISAQSVSTLLLPTSGLQTTTHELRNSEYGPILGDSLNMGDVLRVFAPWSVLPDPLDLMKPVVLYAFFWVERLRPRDAQNLIEVDCSPETRLTKMYDPVPLACSCVISGSPSIIQSCPHRFRVPCELEVDAVDAVDTGSIGHRSLNLDKWQNPILVLDICQFWFMNKLRKILLVLHHAAGHGLVLLPGDMSLTSGCKPSPLWANVQLGNVYATEGLLQLPSSDIPQSLQLEIRMRLQELQLQISRVYVDKVTRFIQSDGLPSLKTTVATETSSAFGHCYLSDARATTFTLAIANYIRLPEPMTFQIPEGSLLKSLVLQQIKSGSDSASWMTTDQADRFSGLLNQATRLLFLLVGRSKSAVVVPCICIPTVLSPLNLIVNQCKLPTSVLNLASFCGTPISIDCALVGCDCVIVDHFSNIRMRSHRTQAASSSTFRRPPNIELVRLSSSSVDTGRLHTGIFVQFSGLLKKVSAARSHTWPVCAVCLSSDLTLRYGLTSTKLALFTCQRCLTCAPDPLQLMELEVLVQLDDTCSSEASINPPRVNRSQVLTPWIVLNMSTTRLFKLLDLPLSASIKNMQFNPKTLLSRRLNEVIGLIVHIDLEYVISCESLPVLGIHVIEVDALPGACSLN</sequence>
<accession>A0A8J4T3M7</accession>
<protein>
    <recommendedName>
        <fullName evidence="3">CST complex subunit CTC1</fullName>
    </recommendedName>
</protein>
<dbReference type="OrthoDB" id="6246338at2759"/>
<evidence type="ECO:0000313" key="1">
    <source>
        <dbReference type="EMBL" id="KAF5403565.1"/>
    </source>
</evidence>
<organism evidence="1 2">
    <name type="scientific">Paragonimus heterotremus</name>
    <dbReference type="NCBI Taxonomy" id="100268"/>
    <lineage>
        <taxon>Eukaryota</taxon>
        <taxon>Metazoa</taxon>
        <taxon>Spiralia</taxon>
        <taxon>Lophotrochozoa</taxon>
        <taxon>Platyhelminthes</taxon>
        <taxon>Trematoda</taxon>
        <taxon>Digenea</taxon>
        <taxon>Plagiorchiida</taxon>
        <taxon>Troglotremata</taxon>
        <taxon>Troglotrematidae</taxon>
        <taxon>Paragonimus</taxon>
    </lineage>
</organism>
<reference evidence="1" key="1">
    <citation type="submission" date="2019-05" db="EMBL/GenBank/DDBJ databases">
        <title>Annotation for the trematode Paragonimus heterotremus.</title>
        <authorList>
            <person name="Choi Y.-J."/>
        </authorList>
    </citation>
    <scope>NUCLEOTIDE SEQUENCE</scope>
    <source>
        <strain evidence="1">LC</strain>
    </source>
</reference>